<dbReference type="SUPFAM" id="SSF81631">
    <property type="entry name" value="PAP/OAS1 substrate-binding domain"/>
    <property type="match status" value="1"/>
</dbReference>
<proteinExistence type="predicted"/>
<accession>A0ABN9SLY3</accession>
<feature type="compositionally biased region" description="Low complexity" evidence="1">
    <location>
        <begin position="45"/>
        <end position="55"/>
    </location>
</feature>
<dbReference type="SUPFAM" id="SSF81301">
    <property type="entry name" value="Nucleotidyltransferase"/>
    <property type="match status" value="1"/>
</dbReference>
<name>A0ABN9SLY3_9DINO</name>
<evidence type="ECO:0000313" key="3">
    <source>
        <dbReference type="EMBL" id="CAK0832788.1"/>
    </source>
</evidence>
<feature type="non-terminal residue" evidence="3">
    <location>
        <position position="449"/>
    </location>
</feature>
<organism evidence="3 4">
    <name type="scientific">Prorocentrum cordatum</name>
    <dbReference type="NCBI Taxonomy" id="2364126"/>
    <lineage>
        <taxon>Eukaryota</taxon>
        <taxon>Sar</taxon>
        <taxon>Alveolata</taxon>
        <taxon>Dinophyceae</taxon>
        <taxon>Prorocentrales</taxon>
        <taxon>Prorocentraceae</taxon>
        <taxon>Prorocentrum</taxon>
    </lineage>
</organism>
<feature type="region of interest" description="Disordered" evidence="1">
    <location>
        <begin position="39"/>
        <end position="76"/>
    </location>
</feature>
<dbReference type="CDD" id="cd05402">
    <property type="entry name" value="NT_PAP_TUTase"/>
    <property type="match status" value="1"/>
</dbReference>
<gene>
    <name evidence="3" type="ORF">PCOR1329_LOCUS30695</name>
</gene>
<dbReference type="Proteomes" id="UP001189429">
    <property type="component" value="Unassembled WGS sequence"/>
</dbReference>
<dbReference type="PANTHER" id="PTHR12271:SF40">
    <property type="entry name" value="POLY(A) RNA POLYMERASE GLD2"/>
    <property type="match status" value="1"/>
</dbReference>
<sequence>MLPAGPAGALLAAGRARAAGAVRARRGGLAEPWQVVSPRLALQRTGTSSGSRAAPAPGPGHGQRPPGPLARGQATAGGAADDSLAAWWSRRQERGARVPRPDSEVALRLAAEAEAHAAALLPGEGHVRQKDEFLQALQHHLQDVVDGARVVAFGSAANGLWTSHSDLDVCVRVLRTIAGELSRVPSHTVEPRYGAQVPILHWAPRIGDRLSPPGAPPDISINNVLAVVNSQLVAEYIALEERVRTLGLCLKSWASARGINDRSRGTLSSFALILMLIHFLQRRADPPVLPSLQDIAFGRGEPAMHVGGVDCRYCTDRGEVAKELEYLGAGKPANRDHAGALLLQFFRYFGHDYRHGVIRIRNTAPLLPPAAEAGQYLVVDNPFEPGKDVANVDSSQHSVLKKEFRRGWSLLSQGSPLPGAPAEPRAAVLSARGRRAALAPARGAAPTAA</sequence>
<keyword evidence="4" id="KW-1185">Reference proteome</keyword>
<dbReference type="Gene3D" id="1.10.1410.10">
    <property type="match status" value="1"/>
</dbReference>
<dbReference type="Gene3D" id="3.30.460.10">
    <property type="entry name" value="Beta Polymerase, domain 2"/>
    <property type="match status" value="1"/>
</dbReference>
<comment type="caution">
    <text evidence="3">The sequence shown here is derived from an EMBL/GenBank/DDBJ whole genome shotgun (WGS) entry which is preliminary data.</text>
</comment>
<dbReference type="InterPro" id="IPR043519">
    <property type="entry name" value="NT_sf"/>
</dbReference>
<dbReference type="Pfam" id="PF22600">
    <property type="entry name" value="MTPAP-like_central"/>
    <property type="match status" value="1"/>
</dbReference>
<evidence type="ECO:0000313" key="4">
    <source>
        <dbReference type="Proteomes" id="UP001189429"/>
    </source>
</evidence>
<dbReference type="EMBL" id="CAUYUJ010011880">
    <property type="protein sequence ID" value="CAK0832788.1"/>
    <property type="molecule type" value="Genomic_DNA"/>
</dbReference>
<evidence type="ECO:0000259" key="2">
    <source>
        <dbReference type="Pfam" id="PF22600"/>
    </source>
</evidence>
<protein>
    <recommendedName>
        <fullName evidence="2">Poly(A) RNA polymerase mitochondrial-like central palm domain-containing protein</fullName>
    </recommendedName>
</protein>
<dbReference type="InterPro" id="IPR054708">
    <property type="entry name" value="MTPAP-like_central"/>
</dbReference>
<dbReference type="PANTHER" id="PTHR12271">
    <property type="entry name" value="POLY A POLYMERASE CID PAP -RELATED"/>
    <property type="match status" value="1"/>
</dbReference>
<evidence type="ECO:0000256" key="1">
    <source>
        <dbReference type="SAM" id="MobiDB-lite"/>
    </source>
</evidence>
<reference evidence="3" key="1">
    <citation type="submission" date="2023-10" db="EMBL/GenBank/DDBJ databases">
        <authorList>
            <person name="Chen Y."/>
            <person name="Shah S."/>
            <person name="Dougan E. K."/>
            <person name="Thang M."/>
            <person name="Chan C."/>
        </authorList>
    </citation>
    <scope>NUCLEOTIDE SEQUENCE [LARGE SCALE GENOMIC DNA]</scope>
</reference>
<feature type="domain" description="Poly(A) RNA polymerase mitochondrial-like central palm" evidence="2">
    <location>
        <begin position="113"/>
        <end position="236"/>
    </location>
</feature>